<proteinExistence type="predicted"/>
<name>A0A7S1PCX0_9ALVE</name>
<gene>
    <name evidence="2" type="ORF">VBRA1451_LOCUS30589</name>
</gene>
<evidence type="ECO:0000256" key="1">
    <source>
        <dbReference type="SAM" id="MobiDB-lite"/>
    </source>
</evidence>
<feature type="compositionally biased region" description="Acidic residues" evidence="1">
    <location>
        <begin position="62"/>
        <end position="87"/>
    </location>
</feature>
<dbReference type="EMBL" id="HBGB01052259">
    <property type="protein sequence ID" value="CAD9075501.1"/>
    <property type="molecule type" value="Transcribed_RNA"/>
</dbReference>
<evidence type="ECO:0000313" key="2">
    <source>
        <dbReference type="EMBL" id="CAD9075501.1"/>
    </source>
</evidence>
<reference evidence="2" key="1">
    <citation type="submission" date="2021-01" db="EMBL/GenBank/DDBJ databases">
        <authorList>
            <person name="Corre E."/>
            <person name="Pelletier E."/>
            <person name="Niang G."/>
            <person name="Scheremetjew M."/>
            <person name="Finn R."/>
            <person name="Kale V."/>
            <person name="Holt S."/>
            <person name="Cochrane G."/>
            <person name="Meng A."/>
            <person name="Brown T."/>
            <person name="Cohen L."/>
        </authorList>
    </citation>
    <scope>NUCLEOTIDE SEQUENCE</scope>
    <source>
        <strain evidence="2">CCMP3346</strain>
    </source>
</reference>
<feature type="region of interest" description="Disordered" evidence="1">
    <location>
        <begin position="1"/>
        <end position="87"/>
    </location>
</feature>
<accession>A0A7S1PCX0</accession>
<sequence>MDDFELQEDFAEDGSPSSSRMYRHRRQRQSLDAPDSSPGPMLVERPSTSDGVSRSRPASGVDEPDEDEEEEDEGEEEEDEEAGDVFW</sequence>
<organism evidence="2">
    <name type="scientific">Vitrella brassicaformis</name>
    <dbReference type="NCBI Taxonomy" id="1169539"/>
    <lineage>
        <taxon>Eukaryota</taxon>
        <taxon>Sar</taxon>
        <taxon>Alveolata</taxon>
        <taxon>Colpodellida</taxon>
        <taxon>Vitrellaceae</taxon>
        <taxon>Vitrella</taxon>
    </lineage>
</organism>
<protein>
    <submittedName>
        <fullName evidence="2">Uncharacterized protein</fullName>
    </submittedName>
</protein>
<dbReference type="AlphaFoldDB" id="A0A7S1PCX0"/>
<feature type="compositionally biased region" description="Acidic residues" evidence="1">
    <location>
        <begin position="1"/>
        <end position="12"/>
    </location>
</feature>